<feature type="region of interest" description="Disordered" evidence="2">
    <location>
        <begin position="517"/>
        <end position="657"/>
    </location>
</feature>
<feature type="region of interest" description="Disordered" evidence="2">
    <location>
        <begin position="177"/>
        <end position="408"/>
    </location>
</feature>
<feature type="region of interest" description="Disordered" evidence="2">
    <location>
        <begin position="913"/>
        <end position="936"/>
    </location>
</feature>
<dbReference type="Gene3D" id="2.130.10.10">
    <property type="entry name" value="YVTN repeat-like/Quinoprotein amine dehydrogenase"/>
    <property type="match status" value="2"/>
</dbReference>
<dbReference type="SMART" id="SM00128">
    <property type="entry name" value="IPPc"/>
    <property type="match status" value="1"/>
</dbReference>
<dbReference type="InterPro" id="IPR056454">
    <property type="entry name" value="Beta-prop_IP5PC_F"/>
</dbReference>
<feature type="compositionally biased region" description="Low complexity" evidence="2">
    <location>
        <begin position="278"/>
        <end position="288"/>
    </location>
</feature>
<accession>A0A7S3R627</accession>
<comment type="similarity">
    <text evidence="1">Belongs to the inositol polyphosphate 5-phosphatase family.</text>
</comment>
<organism evidence="4">
    <name type="scientific">Dunaliella tertiolecta</name>
    <name type="common">Green alga</name>
    <dbReference type="NCBI Taxonomy" id="3047"/>
    <lineage>
        <taxon>Eukaryota</taxon>
        <taxon>Viridiplantae</taxon>
        <taxon>Chlorophyta</taxon>
        <taxon>core chlorophytes</taxon>
        <taxon>Chlorophyceae</taxon>
        <taxon>CS clade</taxon>
        <taxon>Chlamydomonadales</taxon>
        <taxon>Dunaliellaceae</taxon>
        <taxon>Dunaliella</taxon>
    </lineage>
</organism>
<feature type="compositionally biased region" description="Gly residues" evidence="2">
    <location>
        <begin position="35"/>
        <end position="52"/>
    </location>
</feature>
<dbReference type="InterPro" id="IPR015943">
    <property type="entry name" value="WD40/YVTN_repeat-like_dom_sf"/>
</dbReference>
<dbReference type="InterPro" id="IPR036322">
    <property type="entry name" value="WD40_repeat_dom_sf"/>
</dbReference>
<dbReference type="SUPFAM" id="SSF50978">
    <property type="entry name" value="WD40 repeat-like"/>
    <property type="match status" value="1"/>
</dbReference>
<dbReference type="InterPro" id="IPR046985">
    <property type="entry name" value="IP5"/>
</dbReference>
<dbReference type="InterPro" id="IPR036691">
    <property type="entry name" value="Endo/exonu/phosph_ase_sf"/>
</dbReference>
<dbReference type="SUPFAM" id="SSF56219">
    <property type="entry name" value="DNase I-like"/>
    <property type="match status" value="1"/>
</dbReference>
<dbReference type="EMBL" id="HBIP01030434">
    <property type="protein sequence ID" value="CAE0503388.1"/>
    <property type="molecule type" value="Transcribed_RNA"/>
</dbReference>
<feature type="region of interest" description="Disordered" evidence="2">
    <location>
        <begin position="438"/>
        <end position="496"/>
    </location>
</feature>
<dbReference type="Gene3D" id="3.60.10.10">
    <property type="entry name" value="Endonuclease/exonuclease/phosphatase"/>
    <property type="match status" value="1"/>
</dbReference>
<dbReference type="Pfam" id="PF23754">
    <property type="entry name" value="Beta-prop_IP5PC_F"/>
    <property type="match status" value="2"/>
</dbReference>
<dbReference type="PANTHER" id="PTHR11200">
    <property type="entry name" value="INOSITOL 5-PHOSPHATASE"/>
    <property type="match status" value="1"/>
</dbReference>
<dbReference type="InterPro" id="IPR000300">
    <property type="entry name" value="IPPc"/>
</dbReference>
<dbReference type="Pfam" id="PF22669">
    <property type="entry name" value="Exo_endo_phos2"/>
    <property type="match status" value="1"/>
</dbReference>
<dbReference type="SMART" id="SM00320">
    <property type="entry name" value="WD40"/>
    <property type="match status" value="3"/>
</dbReference>
<feature type="domain" description="Inositol polyphosphate-related phosphatase" evidence="3">
    <location>
        <begin position="1165"/>
        <end position="1534"/>
    </location>
</feature>
<feature type="compositionally biased region" description="Low complexity" evidence="2">
    <location>
        <begin position="382"/>
        <end position="408"/>
    </location>
</feature>
<name>A0A7S3R627_DUNTE</name>
<sequence length="1761" mass="188847">MNVMCDGQATGKKGHGNTLAWPQLLVKPEQHAGLSQGGRQGLGTAQGNGVGIALGKSDRHLHHHPSPPHYHLSSKGYSQEAPNHWALVWDVGTQAGAAAAAAAAAAARGRLGQWARLRREARGGGILLPQEMEALGRQYSCLEHEFQGFKRKWPELDAEAANRRALRRAYSAQRLPASSHLVNAQTATGGRAPSRGQRAPSRPRTAPSVQQTHAASRSASTSRGQSNCSKLPARGAARTPERKAQSPLPSPSAAQLQQQRAPSRNRNVLNPPHHAHPHPVQQQQQQHPRLPASCASNTRTPERSRPPFSTHIALNHAQPPTAHRPSTPSNKYRTPERSRPPSQASKLCERAGTGEEALAQLTPLRTQQREQGSTPHRKPGDVAATTAAVARAQHTGTPQAGAQQQGCARTSSPAAFAWELEGGTPAFSPFGHPLLVGDMGSDFDDDDEDPFSMPNFGGGASRAPPGGRNSDSSAIMHRPLMHPPDSAGNGCTPGHRHVRQSSELLLPSLGSLSAMLAATSNPNTPRDNTQQHHHKTHSTPLQLQPQQQQQQQQPPRPRRQAPPPPNRPPPPVPPMPQQQQQQQPHQTSAFLTQPLNDGLLPSMGRPPVPNTSSLPPGPSHKHRRSRSIGSVPTLSPCSSGGVYRGEKDSGAQGPPLYADPANSCKDALCVEVRLPPMTIVKDAAGPKLLATGLGNLFCMPGSPGQAMLNWAEVHGHLGLPHGHIHAAQEDLDSTPCAAVPSPDPGCDVATSVHVDELAAAMWTGHKSGKVCRWSIGQSQGTRCDQVWLAHREHKVVALAATPWGELWTGSTYGTVRAWACNPPGSNLRTPAKVFDVMRQNGDRPHSKLYSLACCTSGRTLWSLGRNQILLWDTYTGTNLGALRISGDGPVGVVDLEARLVWIDPAKGLDPSTMRRSFRMRTPPKGVPAEEDSSAEEEEMNALQDAMKGDRSVAWGAKLTKGVGNVGKFAARMGKRTTQLAASVPQRFNRHVRTRSNGETYVLDGGDPLGVEASGGSNQTFQRPAAEDPAQGDKGKGCALVATLDGHMIVAYKSGLVEKYTELGKRVWATRVTTQAAHLHSALLVARILWLGCSDGCLRLVDVGSGRPHMQWRAHTLPIKSLAAMGTTVYSLAKDGSIRGWPAVQPPPPAAAQAWKEGARQSLRRHQLRVVVGTWNVNSTRPSPRSLYDWLGCHADEGVDLVCVGLQEVEMGTSSVATDAVRNIINRAALEKGNANAQWWSEQLLSALGGPEVFTRVALRQMSGILMITFCRNALVPNVGEVATSSVACGLLGVAGNKGAAAISLSLYRRRIIFLSSHFAAHLEKLEERNADYAKIMRCLRFENTSASASINSKASAVGQMGILGTEDDPLALEYTEVPQPGSSSSAESMCPGLADAEAVIWMGDFNYRLSATYEWAVSRAEAGAFAELLTVDQLRTEMGRGAIFHSLSEGPLLFPPTYKFDKGVPASELRPLPYDSSDKKRVPAWTDRIFWRGSLPPPPGSAAASSHEEDVSVSLFTDGLDAIASSSLTPATGTGGLSRSSSSSSAIANMWGGAGSSALSGLAYGAAMGVCDSDHKPVWCKLQLQLPAHVQQQKRRMSEQVLNDIRKELCPRVAPRLTLHIESTQPIMSHQVPDDVPTLVLKRDEVEEVLIQNPGPAPVVMSVIGDGRRLPLWLEVQPMSCLIPPRGSVRFTLQAASPDGACQSLGGGAAALRAQEVILRVWGQHLTSLGRGSGHPSHPLEYRAQPETMQPLLLRVQSLYY</sequence>
<evidence type="ECO:0000313" key="4">
    <source>
        <dbReference type="EMBL" id="CAE0503388.1"/>
    </source>
</evidence>
<feature type="compositionally biased region" description="Polar residues" evidence="2">
    <location>
        <begin position="252"/>
        <end position="268"/>
    </location>
</feature>
<feature type="compositionally biased region" description="Low complexity" evidence="2">
    <location>
        <begin position="577"/>
        <end position="586"/>
    </location>
</feature>
<dbReference type="PANTHER" id="PTHR11200:SF300">
    <property type="entry name" value="TYPE II INOSITOL 1,4,5-TRISPHOSPHATE 5-PHOSPHATASE"/>
    <property type="match status" value="1"/>
</dbReference>
<protein>
    <recommendedName>
        <fullName evidence="3">Inositol polyphosphate-related phosphatase domain-containing protein</fullName>
    </recommendedName>
</protein>
<dbReference type="GO" id="GO:0046856">
    <property type="term" value="P:phosphatidylinositol dephosphorylation"/>
    <property type="evidence" value="ECO:0007669"/>
    <property type="project" value="InterPro"/>
</dbReference>
<feature type="compositionally biased region" description="Low complexity" evidence="2">
    <location>
        <begin position="210"/>
        <end position="226"/>
    </location>
</feature>
<feature type="compositionally biased region" description="Polar residues" evidence="2">
    <location>
        <begin position="363"/>
        <end position="374"/>
    </location>
</feature>
<feature type="compositionally biased region" description="Acidic residues" evidence="2">
    <location>
        <begin position="441"/>
        <end position="450"/>
    </location>
</feature>
<feature type="region of interest" description="Disordered" evidence="2">
    <location>
        <begin position="31"/>
        <end position="76"/>
    </location>
</feature>
<proteinExistence type="inferred from homology"/>
<evidence type="ECO:0000256" key="1">
    <source>
        <dbReference type="ARBA" id="ARBA00010768"/>
    </source>
</evidence>
<dbReference type="InterPro" id="IPR001680">
    <property type="entry name" value="WD40_rpt"/>
</dbReference>
<reference evidence="4" key="1">
    <citation type="submission" date="2021-01" db="EMBL/GenBank/DDBJ databases">
        <authorList>
            <person name="Corre E."/>
            <person name="Pelletier E."/>
            <person name="Niang G."/>
            <person name="Scheremetjew M."/>
            <person name="Finn R."/>
            <person name="Kale V."/>
            <person name="Holt S."/>
            <person name="Cochrane G."/>
            <person name="Meng A."/>
            <person name="Brown T."/>
            <person name="Cohen L."/>
        </authorList>
    </citation>
    <scope>NUCLEOTIDE SEQUENCE</scope>
    <source>
        <strain evidence="4">CCMP1320</strain>
    </source>
</reference>
<feature type="compositionally biased region" description="Pro residues" evidence="2">
    <location>
        <begin position="560"/>
        <end position="576"/>
    </location>
</feature>
<feature type="compositionally biased region" description="Low complexity" evidence="2">
    <location>
        <begin position="540"/>
        <end position="553"/>
    </location>
</feature>
<evidence type="ECO:0000259" key="3">
    <source>
        <dbReference type="SMART" id="SM00128"/>
    </source>
</evidence>
<dbReference type="GO" id="GO:0004439">
    <property type="term" value="F:phosphatidylinositol-4,5-bisphosphate 5-phosphatase activity"/>
    <property type="evidence" value="ECO:0007669"/>
    <property type="project" value="TreeGrafter"/>
</dbReference>
<evidence type="ECO:0000256" key="2">
    <source>
        <dbReference type="SAM" id="MobiDB-lite"/>
    </source>
</evidence>
<feature type="region of interest" description="Disordered" evidence="2">
    <location>
        <begin position="998"/>
        <end position="1032"/>
    </location>
</feature>
<feature type="compositionally biased region" description="Polar residues" evidence="2">
    <location>
        <begin position="627"/>
        <end position="638"/>
    </location>
</feature>
<gene>
    <name evidence="4" type="ORF">DTER00134_LOCUS18461</name>
</gene>